<proteinExistence type="inferred from homology"/>
<dbReference type="AlphaFoldDB" id="A0AAX2J3Q1"/>
<dbReference type="PROSITE" id="PS52015">
    <property type="entry name" value="TONB_CTD"/>
    <property type="match status" value="1"/>
</dbReference>
<evidence type="ECO:0000256" key="1">
    <source>
        <dbReference type="ARBA" id="ARBA00004383"/>
    </source>
</evidence>
<keyword evidence="3" id="KW-0813">Transport</keyword>
<dbReference type="InterPro" id="IPR006260">
    <property type="entry name" value="TonB/TolA_C"/>
</dbReference>
<evidence type="ECO:0000313" key="13">
    <source>
        <dbReference type="Proteomes" id="UP000248598"/>
    </source>
</evidence>
<reference evidence="12 13" key="1">
    <citation type="submission" date="2018-06" db="EMBL/GenBank/DDBJ databases">
        <authorList>
            <consortium name="Pathogen Informatics"/>
            <person name="Doyle S."/>
        </authorList>
    </citation>
    <scope>NUCLEOTIDE SEQUENCE [LARGE SCALE GENOMIC DNA]</scope>
    <source>
        <strain evidence="12 13">NCTC10529</strain>
    </source>
</reference>
<evidence type="ECO:0000256" key="10">
    <source>
        <dbReference type="SAM" id="MobiDB-lite"/>
    </source>
</evidence>
<evidence type="ECO:0000256" key="3">
    <source>
        <dbReference type="ARBA" id="ARBA00022448"/>
    </source>
</evidence>
<feature type="domain" description="TonB C-terminal" evidence="11">
    <location>
        <begin position="217"/>
        <end position="307"/>
    </location>
</feature>
<dbReference type="Pfam" id="PF03544">
    <property type="entry name" value="TonB_C"/>
    <property type="match status" value="1"/>
</dbReference>
<dbReference type="GO" id="GO:0031992">
    <property type="term" value="F:energy transducer activity"/>
    <property type="evidence" value="ECO:0007669"/>
    <property type="project" value="TreeGrafter"/>
</dbReference>
<keyword evidence="4" id="KW-1003">Cell membrane</keyword>
<evidence type="ECO:0000256" key="7">
    <source>
        <dbReference type="ARBA" id="ARBA00022927"/>
    </source>
</evidence>
<accession>A0AAX2J3Q1</accession>
<evidence type="ECO:0000256" key="2">
    <source>
        <dbReference type="ARBA" id="ARBA00006555"/>
    </source>
</evidence>
<dbReference type="GeneID" id="93262574"/>
<dbReference type="InterPro" id="IPR037682">
    <property type="entry name" value="TonB_C"/>
</dbReference>
<sequence length="307" mass="31201">MKNNRLLNPSVVLVVSLLHAGIIALAWEARKPPEPVSVDNLTFVDLGSLDGNDQPAADGAPASLESKPAEPVSKPTPPPVAPTPPKPEPVVKAEPTVKAVVRNDKPADVVEAKPKPEPIKPVVTPPKPEIPIKQPAPPTPTEPVNKPATPTTETPLKPSNTAGGAPANAVHRQEGGTGGGGSNPNSQAPKNNAGGSATGSGTGARGSGQGSSGGGAGGIVDGGYTRLPSVSYPPASLDADEEGSIKLAVTVEPNGTVSDVTVIKSTGHARLDNAAKRAARSAGYRAKEVDGVKVRTRFTTSYEFKLD</sequence>
<feature type="compositionally biased region" description="Polar residues" evidence="10">
    <location>
        <begin position="148"/>
        <end position="162"/>
    </location>
</feature>
<evidence type="ECO:0000256" key="6">
    <source>
        <dbReference type="ARBA" id="ARBA00022692"/>
    </source>
</evidence>
<dbReference type="PANTHER" id="PTHR33446">
    <property type="entry name" value="PROTEIN TONB-RELATED"/>
    <property type="match status" value="1"/>
</dbReference>
<keyword evidence="8" id="KW-1133">Transmembrane helix</keyword>
<name>A0AAX2J3Q1_KINKI</name>
<gene>
    <name evidence="12" type="ORF">NCTC10529_01290</name>
</gene>
<keyword evidence="5" id="KW-0997">Cell inner membrane</keyword>
<comment type="subcellular location">
    <subcellularLocation>
        <location evidence="1">Cell inner membrane</location>
        <topology evidence="1">Single-pass membrane protein</topology>
        <orientation evidence="1">Periplasmic side</orientation>
    </subcellularLocation>
</comment>
<dbReference type="InterPro" id="IPR051045">
    <property type="entry name" value="TonB-dependent_transducer"/>
</dbReference>
<feature type="compositionally biased region" description="Basic and acidic residues" evidence="10">
    <location>
        <begin position="101"/>
        <end position="118"/>
    </location>
</feature>
<evidence type="ECO:0000256" key="4">
    <source>
        <dbReference type="ARBA" id="ARBA00022475"/>
    </source>
</evidence>
<feature type="compositionally biased region" description="Pro residues" evidence="10">
    <location>
        <begin position="123"/>
        <end position="141"/>
    </location>
</feature>
<feature type="compositionally biased region" description="Pro residues" evidence="10">
    <location>
        <begin position="74"/>
        <end position="88"/>
    </location>
</feature>
<dbReference type="GO" id="GO:0098797">
    <property type="term" value="C:plasma membrane protein complex"/>
    <property type="evidence" value="ECO:0007669"/>
    <property type="project" value="TreeGrafter"/>
</dbReference>
<evidence type="ECO:0000259" key="11">
    <source>
        <dbReference type="PROSITE" id="PS52015"/>
    </source>
</evidence>
<dbReference type="RefSeq" id="WP_003786038.1">
    <property type="nucleotide sequence ID" value="NZ_CP091518.1"/>
</dbReference>
<protein>
    <submittedName>
        <fullName evidence="12">Transport protein TonB</fullName>
    </submittedName>
</protein>
<dbReference type="GO" id="GO:0015031">
    <property type="term" value="P:protein transport"/>
    <property type="evidence" value="ECO:0007669"/>
    <property type="project" value="UniProtKB-KW"/>
</dbReference>
<evidence type="ECO:0000256" key="9">
    <source>
        <dbReference type="ARBA" id="ARBA00023136"/>
    </source>
</evidence>
<keyword evidence="7" id="KW-0653">Protein transport</keyword>
<dbReference type="Proteomes" id="UP000248598">
    <property type="component" value="Chromosome 1"/>
</dbReference>
<keyword evidence="6" id="KW-0812">Transmembrane</keyword>
<dbReference type="SUPFAM" id="SSF74653">
    <property type="entry name" value="TolA/TonB C-terminal domain"/>
    <property type="match status" value="1"/>
</dbReference>
<comment type="similarity">
    <text evidence="2">Belongs to the TonB family.</text>
</comment>
<organism evidence="12 13">
    <name type="scientific">Kingella kingae</name>
    <dbReference type="NCBI Taxonomy" id="504"/>
    <lineage>
        <taxon>Bacteria</taxon>
        <taxon>Pseudomonadati</taxon>
        <taxon>Pseudomonadota</taxon>
        <taxon>Betaproteobacteria</taxon>
        <taxon>Neisseriales</taxon>
        <taxon>Neisseriaceae</taxon>
        <taxon>Kingella</taxon>
    </lineage>
</organism>
<dbReference type="EMBL" id="LS483426">
    <property type="protein sequence ID" value="SQH25095.1"/>
    <property type="molecule type" value="Genomic_DNA"/>
</dbReference>
<feature type="compositionally biased region" description="Gly residues" evidence="10">
    <location>
        <begin position="196"/>
        <end position="221"/>
    </location>
</feature>
<dbReference type="NCBIfam" id="TIGR01352">
    <property type="entry name" value="tonB_Cterm"/>
    <property type="match status" value="1"/>
</dbReference>
<evidence type="ECO:0000313" key="12">
    <source>
        <dbReference type="EMBL" id="SQH25095.1"/>
    </source>
</evidence>
<evidence type="ECO:0000256" key="8">
    <source>
        <dbReference type="ARBA" id="ARBA00022989"/>
    </source>
</evidence>
<evidence type="ECO:0000256" key="5">
    <source>
        <dbReference type="ARBA" id="ARBA00022519"/>
    </source>
</evidence>
<dbReference type="Gene3D" id="3.30.1150.10">
    <property type="match status" value="1"/>
</dbReference>
<feature type="region of interest" description="Disordered" evidence="10">
    <location>
        <begin position="49"/>
        <end position="240"/>
    </location>
</feature>
<dbReference type="PANTHER" id="PTHR33446:SF2">
    <property type="entry name" value="PROTEIN TONB"/>
    <property type="match status" value="1"/>
</dbReference>
<dbReference type="GO" id="GO:0055085">
    <property type="term" value="P:transmembrane transport"/>
    <property type="evidence" value="ECO:0007669"/>
    <property type="project" value="InterPro"/>
</dbReference>
<keyword evidence="9" id="KW-0472">Membrane</keyword>